<dbReference type="Gene3D" id="3.40.50.720">
    <property type="entry name" value="NAD(P)-binding Rossmann-like Domain"/>
    <property type="match status" value="1"/>
</dbReference>
<dbReference type="AlphaFoldDB" id="A0A7W9U6X3"/>
<gene>
    <name evidence="3" type="ORF">HD842_000858</name>
</gene>
<dbReference type="Proteomes" id="UP000540787">
    <property type="component" value="Unassembled WGS sequence"/>
</dbReference>
<dbReference type="GO" id="GO:0000166">
    <property type="term" value="F:nucleotide binding"/>
    <property type="evidence" value="ECO:0007669"/>
    <property type="project" value="InterPro"/>
</dbReference>
<dbReference type="Pfam" id="PF01408">
    <property type="entry name" value="GFO_IDH_MocA"/>
    <property type="match status" value="1"/>
</dbReference>
<dbReference type="SUPFAM" id="SSF51735">
    <property type="entry name" value="NAD(P)-binding Rossmann-fold domains"/>
    <property type="match status" value="1"/>
</dbReference>
<dbReference type="Gene3D" id="3.30.360.10">
    <property type="entry name" value="Dihydrodipicolinate Reductase, domain 2"/>
    <property type="match status" value="1"/>
</dbReference>
<reference evidence="3 4" key="1">
    <citation type="submission" date="2020-08" db="EMBL/GenBank/DDBJ databases">
        <title>The Agave Microbiome: Exploring the role of microbial communities in plant adaptations to desert environments.</title>
        <authorList>
            <person name="Partida-Martinez L.P."/>
        </authorList>
    </citation>
    <scope>NUCLEOTIDE SEQUENCE [LARGE SCALE GENOMIC DNA]</scope>
    <source>
        <strain evidence="3 4">AT3.2</strain>
    </source>
</reference>
<organism evidence="3 4">
    <name type="scientific">Massilia aurea</name>
    <dbReference type="NCBI Taxonomy" id="373040"/>
    <lineage>
        <taxon>Bacteria</taxon>
        <taxon>Pseudomonadati</taxon>
        <taxon>Pseudomonadota</taxon>
        <taxon>Betaproteobacteria</taxon>
        <taxon>Burkholderiales</taxon>
        <taxon>Oxalobacteraceae</taxon>
        <taxon>Telluria group</taxon>
        <taxon>Massilia</taxon>
    </lineage>
</organism>
<dbReference type="RefSeq" id="WP_183551389.1">
    <property type="nucleotide sequence ID" value="NZ_JACHBX010000001.1"/>
</dbReference>
<evidence type="ECO:0000259" key="2">
    <source>
        <dbReference type="Pfam" id="PF22685"/>
    </source>
</evidence>
<evidence type="ECO:0000313" key="4">
    <source>
        <dbReference type="Proteomes" id="UP000540787"/>
    </source>
</evidence>
<protein>
    <submittedName>
        <fullName evidence="3">Putative dehydrogenase</fullName>
    </submittedName>
</protein>
<dbReference type="InterPro" id="IPR000683">
    <property type="entry name" value="Gfo/Idh/MocA-like_OxRdtase_N"/>
</dbReference>
<dbReference type="PANTHER" id="PTHR43708:SF1">
    <property type="entry name" value="GALACTOSE_LACTOSE METABOLISM REGULATORY PROTEIN GAL80"/>
    <property type="match status" value="1"/>
</dbReference>
<accession>A0A7W9U6X3</accession>
<feature type="domain" description="Gal80p-like C-terminal" evidence="2">
    <location>
        <begin position="140"/>
        <end position="279"/>
    </location>
</feature>
<evidence type="ECO:0000259" key="1">
    <source>
        <dbReference type="Pfam" id="PF01408"/>
    </source>
</evidence>
<dbReference type="InterPro" id="IPR036291">
    <property type="entry name" value="NAD(P)-bd_dom_sf"/>
</dbReference>
<dbReference type="InterPro" id="IPR055080">
    <property type="entry name" value="Gal80p-like_C"/>
</dbReference>
<keyword evidence="4" id="KW-1185">Reference proteome</keyword>
<dbReference type="Pfam" id="PF22685">
    <property type="entry name" value="Gal80p_C-like"/>
    <property type="match status" value="1"/>
</dbReference>
<name>A0A7W9U6X3_9BURK</name>
<dbReference type="EMBL" id="JACHBX010000001">
    <property type="protein sequence ID" value="MBB6132747.1"/>
    <property type="molecule type" value="Genomic_DNA"/>
</dbReference>
<comment type="caution">
    <text evidence="3">The sequence shown here is derived from an EMBL/GenBank/DDBJ whole genome shotgun (WGS) entry which is preliminary data.</text>
</comment>
<proteinExistence type="predicted"/>
<feature type="domain" description="Gfo/Idh/MocA-like oxidoreductase N-terminal" evidence="1">
    <location>
        <begin position="14"/>
        <end position="133"/>
    </location>
</feature>
<dbReference type="SUPFAM" id="SSF55347">
    <property type="entry name" value="Glyceraldehyde-3-phosphate dehydrogenase-like, C-terminal domain"/>
    <property type="match status" value="1"/>
</dbReference>
<evidence type="ECO:0000313" key="3">
    <source>
        <dbReference type="EMBL" id="MBB6132747.1"/>
    </source>
</evidence>
<sequence length="373" mass="39683">MTVSATPAVSVNKIRVGIVGAGTWAEYGHIPSLALLPGFELTAVYSRSADKAQALAARHGIAHPVTSLQALVEHPEVDLVLVLNQAPQHEAAIRAAIAAGKDVYSEWPLTTSTAVSAELAALAAQAGVRHIVGLQRRLSPSYRYMSDLLAEGYIGELRSVRMHVSVDAFGARRMGYLAYTVPTENFSDLLPIFGGHFLDILFRHFGFPRTLSALTANQIKQVTIVDTGETLPRTNPDQVLVTGTFANGAVLTVQLEAGKRNNAGVQIDLTGTEGDLRITNATSFGPSVNLIEGARGDAQPLQALPVPAQYDWLPAHALGGSVAELAHLYAAYARDVQDGTQLAPTFLDAVRMHAVIDAIIASDRSGSRVDLNV</sequence>
<dbReference type="InterPro" id="IPR051317">
    <property type="entry name" value="Gfo/Idh/MocA_oxidoreduct"/>
</dbReference>
<dbReference type="PANTHER" id="PTHR43708">
    <property type="entry name" value="CONSERVED EXPRESSED OXIDOREDUCTASE (EUROFUNG)"/>
    <property type="match status" value="1"/>
</dbReference>